<keyword evidence="1" id="KW-0472">Membrane</keyword>
<keyword evidence="1" id="KW-0812">Transmembrane</keyword>
<dbReference type="Proteomes" id="UP001595882">
    <property type="component" value="Unassembled WGS sequence"/>
</dbReference>
<comment type="caution">
    <text evidence="2">The sequence shown here is derived from an EMBL/GenBank/DDBJ whole genome shotgun (WGS) entry which is preliminary data.</text>
</comment>
<reference evidence="3" key="1">
    <citation type="journal article" date="2019" name="Int. J. Syst. Evol. Microbiol.">
        <title>The Global Catalogue of Microorganisms (GCM) 10K type strain sequencing project: providing services to taxonomists for standard genome sequencing and annotation.</title>
        <authorList>
            <consortium name="The Broad Institute Genomics Platform"/>
            <consortium name="The Broad Institute Genome Sequencing Center for Infectious Disease"/>
            <person name="Wu L."/>
            <person name="Ma J."/>
        </authorList>
    </citation>
    <scope>NUCLEOTIDE SEQUENCE [LARGE SCALE GENOMIC DNA]</scope>
    <source>
        <strain evidence="3">CCUG 37865</strain>
    </source>
</reference>
<feature type="transmembrane region" description="Helical" evidence="1">
    <location>
        <begin position="140"/>
        <end position="159"/>
    </location>
</feature>
<evidence type="ECO:0000313" key="3">
    <source>
        <dbReference type="Proteomes" id="UP001595882"/>
    </source>
</evidence>
<dbReference type="RefSeq" id="WP_390250130.1">
    <property type="nucleotide sequence ID" value="NZ_JBHSDT010000004.1"/>
</dbReference>
<dbReference type="EMBL" id="JBHSDT010000004">
    <property type="protein sequence ID" value="MFC4402489.1"/>
    <property type="molecule type" value="Genomic_DNA"/>
</dbReference>
<proteinExistence type="predicted"/>
<feature type="transmembrane region" description="Helical" evidence="1">
    <location>
        <begin position="166"/>
        <end position="190"/>
    </location>
</feature>
<evidence type="ECO:0000313" key="2">
    <source>
        <dbReference type="EMBL" id="MFC4402489.1"/>
    </source>
</evidence>
<feature type="transmembrane region" description="Helical" evidence="1">
    <location>
        <begin position="210"/>
        <end position="227"/>
    </location>
</feature>
<keyword evidence="1" id="KW-1133">Transmembrane helix</keyword>
<feature type="transmembrane region" description="Helical" evidence="1">
    <location>
        <begin position="56"/>
        <end position="75"/>
    </location>
</feature>
<keyword evidence="3" id="KW-1185">Reference proteome</keyword>
<feature type="transmembrane region" description="Helical" evidence="1">
    <location>
        <begin position="20"/>
        <end position="44"/>
    </location>
</feature>
<sequence length="238" mass="27090">MDILKGIINEIKKFKRTGILAMTIMSSIVFISFQGLLGLIASSVDETNIYVTALSLYFRLFLPVILSLFISISFYNEKKASGILMYYYHAVSLTKVFRNKIWTFYIQGIAVYIFCMGFAMFFITLEGGNPFIYVINNYNGVLYSVVGIMILTNIQLLLVTLSDNPILSLLVALVCAIGNFFVASTNLWLFFPWSYPYRMLYHTSVSSDQIIILIVILVISFLALLLSKHKFEKNMLFG</sequence>
<protein>
    <submittedName>
        <fullName evidence="2">ABC transporter permease</fullName>
    </submittedName>
</protein>
<name>A0ABV8WWS3_9BACI</name>
<accession>A0ABV8WWS3</accession>
<gene>
    <name evidence="2" type="ORF">ACFOY7_05335</name>
</gene>
<evidence type="ECO:0000256" key="1">
    <source>
        <dbReference type="SAM" id="Phobius"/>
    </source>
</evidence>
<dbReference type="Pfam" id="PF12730">
    <property type="entry name" value="ABC2_membrane_4"/>
    <property type="match status" value="1"/>
</dbReference>
<organism evidence="2 3">
    <name type="scientific">Gracilibacillus xinjiangensis</name>
    <dbReference type="NCBI Taxonomy" id="1193282"/>
    <lineage>
        <taxon>Bacteria</taxon>
        <taxon>Bacillati</taxon>
        <taxon>Bacillota</taxon>
        <taxon>Bacilli</taxon>
        <taxon>Bacillales</taxon>
        <taxon>Bacillaceae</taxon>
        <taxon>Gracilibacillus</taxon>
    </lineage>
</organism>
<feature type="transmembrane region" description="Helical" evidence="1">
    <location>
        <begin position="102"/>
        <end position="125"/>
    </location>
</feature>